<keyword evidence="1" id="KW-0472">Membrane</keyword>
<dbReference type="Pfam" id="PF25842">
    <property type="entry name" value="NfeD_TM"/>
    <property type="match status" value="1"/>
</dbReference>
<evidence type="ECO:0000256" key="1">
    <source>
        <dbReference type="SAM" id="Phobius"/>
    </source>
</evidence>
<dbReference type="Gene3D" id="2.40.50.140">
    <property type="entry name" value="Nucleic acid-binding proteins"/>
    <property type="match status" value="1"/>
</dbReference>
<keyword evidence="1" id="KW-1133">Transmembrane helix</keyword>
<feature type="transmembrane region" description="Helical" evidence="1">
    <location>
        <begin position="82"/>
        <end position="105"/>
    </location>
</feature>
<protein>
    <recommendedName>
        <fullName evidence="2">Membrane protein NfeD2 N-terminal transmembrane domain-containing protein</fullName>
    </recommendedName>
</protein>
<dbReference type="AlphaFoldDB" id="A0A2K2FK16"/>
<dbReference type="InterPro" id="IPR058653">
    <property type="entry name" value="NfeD2_TM"/>
</dbReference>
<organism evidence="3 4">
    <name type="scientific">Clostridium thermosuccinogenes</name>
    <dbReference type="NCBI Taxonomy" id="84032"/>
    <lineage>
        <taxon>Bacteria</taxon>
        <taxon>Bacillati</taxon>
        <taxon>Bacillota</taxon>
        <taxon>Clostridia</taxon>
        <taxon>Eubacteriales</taxon>
        <taxon>Clostridiaceae</taxon>
        <taxon>Clostridium</taxon>
    </lineage>
</organism>
<proteinExistence type="predicted"/>
<gene>
    <name evidence="3" type="ORF">CDQ84_03315</name>
</gene>
<dbReference type="InterPro" id="IPR012340">
    <property type="entry name" value="NA-bd_OB-fold"/>
</dbReference>
<reference evidence="3 4" key="1">
    <citation type="submission" date="2017-06" db="EMBL/GenBank/DDBJ databases">
        <title>Investigating the central metabolism of Clostridium thermosuccinogenes.</title>
        <authorList>
            <person name="Koendjbiharie J.G."/>
            <person name="van Kranenburg R."/>
        </authorList>
    </citation>
    <scope>NUCLEOTIDE SEQUENCE [LARGE SCALE GENOMIC DNA]</scope>
    <source>
        <strain evidence="3 4">DSM 5806</strain>
    </source>
</reference>
<evidence type="ECO:0000259" key="2">
    <source>
        <dbReference type="Pfam" id="PF25842"/>
    </source>
</evidence>
<name>A0A2K2FK16_9CLOT</name>
<evidence type="ECO:0000313" key="4">
    <source>
        <dbReference type="Proteomes" id="UP000236151"/>
    </source>
</evidence>
<dbReference type="Proteomes" id="UP000236151">
    <property type="component" value="Unassembled WGS sequence"/>
</dbReference>
<evidence type="ECO:0000313" key="3">
    <source>
        <dbReference type="EMBL" id="PNU00925.1"/>
    </source>
</evidence>
<dbReference type="KEGG" id="cthd:CDO33_01065"/>
<sequence>MLYVYIGCFTFGMLYSLISAVLGGDGADGGADGIDLDVDAGGDGVDIPSPLNPLVIASAITAFGAAGLIAKLSFKLSDMVSSLLALGFAGLIGAVIFFGVVKLMYGAQSNSTFSMEDLIGIEAEVITPLPSNGLGEIAYIMNGVRYNMTAKSAYQKEIPRGEKVIVKEIAGNVAVVTQKVTIDEVDGMVEDMADRKTRRKMGEGQ</sequence>
<feature type="transmembrane region" description="Helical" evidence="1">
    <location>
        <begin position="51"/>
        <end position="70"/>
    </location>
</feature>
<accession>A0A2K2FK16</accession>
<dbReference type="RefSeq" id="WP_103080307.1">
    <property type="nucleotide sequence ID" value="NZ_CP021850.1"/>
</dbReference>
<feature type="domain" description="Membrane protein NfeD2 N-terminal transmembrane" evidence="2">
    <location>
        <begin position="4"/>
        <end position="108"/>
    </location>
</feature>
<keyword evidence="1" id="KW-0812">Transmembrane</keyword>
<comment type="caution">
    <text evidence="3">The sequence shown here is derived from an EMBL/GenBank/DDBJ whole genome shotgun (WGS) entry which is preliminary data.</text>
</comment>
<dbReference type="EMBL" id="NIOJ01000005">
    <property type="protein sequence ID" value="PNU00925.1"/>
    <property type="molecule type" value="Genomic_DNA"/>
</dbReference>
<dbReference type="OrthoDB" id="1807862at2"/>
<keyword evidence="4" id="KW-1185">Reference proteome</keyword>